<dbReference type="InterPro" id="IPR012338">
    <property type="entry name" value="Beta-lactam/transpept-like"/>
</dbReference>
<organism evidence="3 4">
    <name type="scientific">Aurantiacibacter sediminis</name>
    <dbReference type="NCBI Taxonomy" id="2793064"/>
    <lineage>
        <taxon>Bacteria</taxon>
        <taxon>Pseudomonadati</taxon>
        <taxon>Pseudomonadota</taxon>
        <taxon>Alphaproteobacteria</taxon>
        <taxon>Sphingomonadales</taxon>
        <taxon>Erythrobacteraceae</taxon>
        <taxon>Aurantiacibacter</taxon>
    </lineage>
</organism>
<dbReference type="RefSeq" id="WP_197920801.1">
    <property type="nucleotide sequence ID" value="NZ_CAWPTA010000007.1"/>
</dbReference>
<dbReference type="InterPro" id="IPR050789">
    <property type="entry name" value="Diverse_Enzym_Activities"/>
</dbReference>
<feature type="signal peptide" evidence="1">
    <location>
        <begin position="1"/>
        <end position="23"/>
    </location>
</feature>
<evidence type="ECO:0000313" key="4">
    <source>
        <dbReference type="Proteomes" id="UP000602442"/>
    </source>
</evidence>
<protein>
    <submittedName>
        <fullName evidence="3">Beta-lactamase family protein</fullName>
    </submittedName>
</protein>
<proteinExistence type="predicted"/>
<evidence type="ECO:0000313" key="3">
    <source>
        <dbReference type="EMBL" id="MBH5322075.1"/>
    </source>
</evidence>
<gene>
    <name evidence="3" type="ORF">I5L03_05705</name>
</gene>
<feature type="domain" description="Beta-lactamase-related" evidence="2">
    <location>
        <begin position="93"/>
        <end position="362"/>
    </location>
</feature>
<sequence>MLLRWLIGLGIAAASVHAGSAQASSSCYPLPSQQPTEAEREQARFTSDYTYEAFDLYERANELGVLLAVSIPEGVTDFSVRIACERIGAYYGPLASITKQMTAILVMQAVERGELELDRPADVYLPSLAGDLPAPTIRQLLQHQTGLRNPDDSARDADGVPAFHRLEMVAFVDGPEGSILSSDTGANVEWCLAGRESNPTEGWRYNNCDYVVLGEILEAATGRDFAELVDGLAQQASAGHITVPGLSGRWISLKDEGSPQIDLLTYGASGNLVGSLEAVARLDRALMDGRLLSRQSRETMWESDPSLGYMALGQWVFEAPLAGCAAPVRIVERRGEIGNTQLRNLVFPDHDRALVLASTQEGFDFGEIWQQSGPTFELASKFVCDIESEA</sequence>
<keyword evidence="1" id="KW-0732">Signal</keyword>
<feature type="chain" id="PRO_5047210634" evidence="1">
    <location>
        <begin position="24"/>
        <end position="390"/>
    </location>
</feature>
<evidence type="ECO:0000259" key="2">
    <source>
        <dbReference type="Pfam" id="PF00144"/>
    </source>
</evidence>
<name>A0ABS0N488_9SPHN</name>
<accession>A0ABS0N488</accession>
<dbReference type="EMBL" id="JAEANY010000002">
    <property type="protein sequence ID" value="MBH5322075.1"/>
    <property type="molecule type" value="Genomic_DNA"/>
</dbReference>
<dbReference type="Pfam" id="PF00144">
    <property type="entry name" value="Beta-lactamase"/>
    <property type="match status" value="1"/>
</dbReference>
<dbReference type="Proteomes" id="UP000602442">
    <property type="component" value="Unassembled WGS sequence"/>
</dbReference>
<dbReference type="Gene3D" id="3.40.710.10">
    <property type="entry name" value="DD-peptidase/beta-lactamase superfamily"/>
    <property type="match status" value="1"/>
</dbReference>
<comment type="caution">
    <text evidence="3">The sequence shown here is derived from an EMBL/GenBank/DDBJ whole genome shotgun (WGS) entry which is preliminary data.</text>
</comment>
<dbReference type="PROSITE" id="PS51257">
    <property type="entry name" value="PROKAR_LIPOPROTEIN"/>
    <property type="match status" value="1"/>
</dbReference>
<keyword evidence="4" id="KW-1185">Reference proteome</keyword>
<evidence type="ECO:0000256" key="1">
    <source>
        <dbReference type="SAM" id="SignalP"/>
    </source>
</evidence>
<dbReference type="InterPro" id="IPR001466">
    <property type="entry name" value="Beta-lactam-related"/>
</dbReference>
<reference evidence="3 4" key="1">
    <citation type="submission" date="2020-11" db="EMBL/GenBank/DDBJ databases">
        <title>Erythrobacter sediminis sp. nov., a marine bacterium from a tidal flat of Garorim Bay.</title>
        <authorList>
            <person name="Kim D."/>
            <person name="Yoo Y."/>
            <person name="Kim J.-J."/>
        </authorList>
    </citation>
    <scope>NUCLEOTIDE SEQUENCE [LARGE SCALE GENOMIC DNA]</scope>
    <source>
        <strain evidence="3 4">JGD-13</strain>
    </source>
</reference>
<dbReference type="SUPFAM" id="SSF56601">
    <property type="entry name" value="beta-lactamase/transpeptidase-like"/>
    <property type="match status" value="1"/>
</dbReference>
<dbReference type="PANTHER" id="PTHR43283">
    <property type="entry name" value="BETA-LACTAMASE-RELATED"/>
    <property type="match status" value="1"/>
</dbReference>